<dbReference type="REBASE" id="756152">
    <property type="entry name" value="S1.AhaBA1ORF5830P"/>
</dbReference>
<proteinExistence type="inferred from homology"/>
<accession>A0AAQ3JJU6</accession>
<dbReference type="GO" id="GO:0016787">
    <property type="term" value="F:hydrolase activity"/>
    <property type="evidence" value="ECO:0007669"/>
    <property type="project" value="UniProtKB-KW"/>
</dbReference>
<dbReference type="EC" id="3.1.21.-" evidence="5"/>
<dbReference type="PANTHER" id="PTHR30408:SF12">
    <property type="entry name" value="TYPE I RESTRICTION ENZYME MJAVIII SPECIFICITY SUBUNIT"/>
    <property type="match status" value="1"/>
</dbReference>
<comment type="similarity">
    <text evidence="1">Belongs to the type-I restriction system S methylase family.</text>
</comment>
<evidence type="ECO:0000256" key="2">
    <source>
        <dbReference type="ARBA" id="ARBA00022747"/>
    </source>
</evidence>
<feature type="domain" description="Type I restriction modification DNA specificity" evidence="4">
    <location>
        <begin position="4"/>
        <end position="151"/>
    </location>
</feature>
<evidence type="ECO:0000256" key="1">
    <source>
        <dbReference type="ARBA" id="ARBA00010923"/>
    </source>
</evidence>
<feature type="domain" description="Type I restriction modification DNA specificity" evidence="4">
    <location>
        <begin position="173"/>
        <end position="351"/>
    </location>
</feature>
<dbReference type="PANTHER" id="PTHR30408">
    <property type="entry name" value="TYPE-1 RESTRICTION ENZYME ECOKI SPECIFICITY PROTEIN"/>
    <property type="match status" value="1"/>
</dbReference>
<name>A0AAQ3JJU6_ANAHA</name>
<dbReference type="GO" id="GO:0004519">
    <property type="term" value="F:endonuclease activity"/>
    <property type="evidence" value="ECO:0007669"/>
    <property type="project" value="UniProtKB-KW"/>
</dbReference>
<dbReference type="GeneID" id="92740905"/>
<gene>
    <name evidence="5" type="ORF">RBI15_05840</name>
</gene>
<dbReference type="Gene3D" id="3.90.220.20">
    <property type="entry name" value="DNA methylase specificity domains"/>
    <property type="match status" value="2"/>
</dbReference>
<dbReference type="RefSeq" id="WP_306858103.1">
    <property type="nucleotide sequence ID" value="NZ_CP132968.1"/>
</dbReference>
<keyword evidence="5" id="KW-0378">Hydrolase</keyword>
<evidence type="ECO:0000256" key="3">
    <source>
        <dbReference type="ARBA" id="ARBA00023125"/>
    </source>
</evidence>
<dbReference type="InterPro" id="IPR044946">
    <property type="entry name" value="Restrct_endonuc_typeI_TRD_sf"/>
</dbReference>
<dbReference type="InterPro" id="IPR052021">
    <property type="entry name" value="Type-I_RS_S_subunit"/>
</dbReference>
<sequence length="367" mass="42277">MARVKLEDVCERGSSNLKQSDVVDKDGDYPIYGASGYIGNVDFYHQEQPYVAVVKDGAGIGRTTLHPAKSSVIGTMQYLLPKGNVLPEYLCYVVKYMHLEKYFTGATIPHIYFKDYKNEEFNLDSLDRQKEIVSTLNKIEKVIESRTKELELLDELIRARFVEMFGNPDVNEKNWNVYKMEQLCEVGSSKRIYQNDQSLTGIPFLRISDLVNRMDTGSKDCDLFIPEELFEKFKKQGLVPARGDILLTARGTLGRCYIIQDDDEFYFQDGMITWLSKFDEKITPLYISYLFEMPEFRKQIDSLQAGSTVAYLSISMTKELNVMVPPLELQNQFAAFVAQTDKSKFEIQKSLEKTQLLFDSLMQEYFG</sequence>
<evidence type="ECO:0000259" key="4">
    <source>
        <dbReference type="Pfam" id="PF01420"/>
    </source>
</evidence>
<dbReference type="SUPFAM" id="SSF116734">
    <property type="entry name" value="DNA methylase specificity domain"/>
    <property type="match status" value="2"/>
</dbReference>
<dbReference type="GO" id="GO:0009307">
    <property type="term" value="P:DNA restriction-modification system"/>
    <property type="evidence" value="ECO:0007669"/>
    <property type="project" value="UniProtKB-KW"/>
</dbReference>
<evidence type="ECO:0000313" key="6">
    <source>
        <dbReference type="Proteomes" id="UP001243496"/>
    </source>
</evidence>
<dbReference type="EMBL" id="CP132968">
    <property type="protein sequence ID" value="WMD17608.1"/>
    <property type="molecule type" value="Genomic_DNA"/>
</dbReference>
<keyword evidence="3" id="KW-0238">DNA-binding</keyword>
<reference evidence="5" key="1">
    <citation type="submission" date="2023-08" db="EMBL/GenBank/DDBJ databases">
        <title>Complete Genome Sequences of butyrate producing Anaerostipes hadrus strains BA1 and GIF7 isolated from the terminal ileum of a healthy lean male.</title>
        <authorList>
            <person name="Low A."/>
            <person name="Sheludchenko M."/>
            <person name="Cheng H.E."/>
            <person name="Koh X.Q."/>
            <person name="Lee J."/>
        </authorList>
    </citation>
    <scope>NUCLEOTIDE SEQUENCE</scope>
    <source>
        <strain evidence="5">BA1</strain>
    </source>
</reference>
<organism evidence="5 6">
    <name type="scientific">Anaerostipes hadrus</name>
    <dbReference type="NCBI Taxonomy" id="649756"/>
    <lineage>
        <taxon>Bacteria</taxon>
        <taxon>Bacillati</taxon>
        <taxon>Bacillota</taxon>
        <taxon>Clostridia</taxon>
        <taxon>Lachnospirales</taxon>
        <taxon>Lachnospiraceae</taxon>
        <taxon>Anaerostipes</taxon>
    </lineage>
</organism>
<dbReference type="GO" id="GO:0003677">
    <property type="term" value="F:DNA binding"/>
    <property type="evidence" value="ECO:0007669"/>
    <property type="project" value="UniProtKB-KW"/>
</dbReference>
<dbReference type="Proteomes" id="UP001243496">
    <property type="component" value="Chromosome"/>
</dbReference>
<keyword evidence="5" id="KW-0255">Endonuclease</keyword>
<dbReference type="Pfam" id="PF01420">
    <property type="entry name" value="Methylase_S"/>
    <property type="match status" value="2"/>
</dbReference>
<dbReference type="AlphaFoldDB" id="A0AAQ3JJU6"/>
<protein>
    <submittedName>
        <fullName evidence="5">Restriction endonuclease subunit S</fullName>
        <ecNumber evidence="5">3.1.21.-</ecNumber>
    </submittedName>
</protein>
<dbReference type="InterPro" id="IPR000055">
    <property type="entry name" value="Restrct_endonuc_typeI_TRD"/>
</dbReference>
<keyword evidence="5" id="KW-0540">Nuclease</keyword>
<keyword evidence="2" id="KW-0680">Restriction system</keyword>
<evidence type="ECO:0000313" key="5">
    <source>
        <dbReference type="EMBL" id="WMD17608.1"/>
    </source>
</evidence>